<evidence type="ECO:0000313" key="18">
    <source>
        <dbReference type="Proteomes" id="UP001345963"/>
    </source>
</evidence>
<comment type="subunit">
    <text evidence="2">Homodimer.</text>
</comment>
<evidence type="ECO:0000256" key="16">
    <source>
        <dbReference type="SAM" id="SignalP"/>
    </source>
</evidence>
<gene>
    <name evidence="17" type="ORF">ATANTOWER_024454</name>
</gene>
<evidence type="ECO:0000256" key="4">
    <source>
        <dbReference type="ARBA" id="ARBA00022591"/>
    </source>
</evidence>
<protein>
    <recommendedName>
        <fullName evidence="9">Alkaline phosphatase, tissue-nonspecific isozyme</fullName>
        <ecNumber evidence="3">3.1.3.1</ecNumber>
    </recommendedName>
    <alternativeName>
        <fullName evidence="10">Phosphoamidase</fullName>
    </alternativeName>
</protein>
<keyword evidence="5" id="KW-0472">Membrane</keyword>
<comment type="catalytic activity">
    <reaction evidence="6">
        <text>a phosphate monoester + H2O = an alcohol + phosphate</text>
        <dbReference type="Rhea" id="RHEA:15017"/>
        <dbReference type="ChEBI" id="CHEBI:15377"/>
        <dbReference type="ChEBI" id="CHEBI:30879"/>
        <dbReference type="ChEBI" id="CHEBI:43474"/>
        <dbReference type="ChEBI" id="CHEBI:67140"/>
        <dbReference type="EC" id="3.1.3.1"/>
    </reaction>
    <physiologicalReaction direction="left-to-right" evidence="6">
        <dbReference type="Rhea" id="RHEA:15018"/>
    </physiologicalReaction>
</comment>
<evidence type="ECO:0000256" key="1">
    <source>
        <dbReference type="ARBA" id="ARBA00004609"/>
    </source>
</evidence>
<keyword evidence="18" id="KW-1185">Reference proteome</keyword>
<evidence type="ECO:0000256" key="9">
    <source>
        <dbReference type="ARBA" id="ARBA00040525"/>
    </source>
</evidence>
<keyword evidence="16" id="KW-0732">Signal</keyword>
<evidence type="ECO:0000256" key="12">
    <source>
        <dbReference type="ARBA" id="ARBA00048778"/>
    </source>
</evidence>
<evidence type="ECO:0000256" key="2">
    <source>
        <dbReference type="ARBA" id="ARBA00011738"/>
    </source>
</evidence>
<sequence length="115" mass="12588">MKTSGLLIACSCLIIGCMGKPRFPEQEKDPNFWNRWAQQTLNNAMTLQNLNKNKAKNLILFLGDGMGVPTVTAARILKGQLSGHSGEETQLEMDKFPFVSLAKVSSGTGRRDTAC</sequence>
<accession>A0ABU7AGU1</accession>
<evidence type="ECO:0000256" key="10">
    <source>
        <dbReference type="ARBA" id="ARBA00042603"/>
    </source>
</evidence>
<evidence type="ECO:0000256" key="7">
    <source>
        <dbReference type="ARBA" id="ARBA00036923"/>
    </source>
</evidence>
<evidence type="ECO:0000256" key="13">
    <source>
        <dbReference type="ARBA" id="ARBA00048929"/>
    </source>
</evidence>
<comment type="catalytic activity">
    <reaction evidence="7">
        <text>AMP + H2O = adenosine + phosphate</text>
        <dbReference type="Rhea" id="RHEA:29375"/>
        <dbReference type="ChEBI" id="CHEBI:15377"/>
        <dbReference type="ChEBI" id="CHEBI:16335"/>
        <dbReference type="ChEBI" id="CHEBI:43474"/>
        <dbReference type="ChEBI" id="CHEBI:456215"/>
    </reaction>
    <physiologicalReaction direction="left-to-right" evidence="7">
        <dbReference type="Rhea" id="RHEA:29376"/>
    </physiologicalReaction>
</comment>
<organism evidence="17 18">
    <name type="scientific">Ataeniobius toweri</name>
    <dbReference type="NCBI Taxonomy" id="208326"/>
    <lineage>
        <taxon>Eukaryota</taxon>
        <taxon>Metazoa</taxon>
        <taxon>Chordata</taxon>
        <taxon>Craniata</taxon>
        <taxon>Vertebrata</taxon>
        <taxon>Euteleostomi</taxon>
        <taxon>Actinopterygii</taxon>
        <taxon>Neopterygii</taxon>
        <taxon>Teleostei</taxon>
        <taxon>Neoteleostei</taxon>
        <taxon>Acanthomorphata</taxon>
        <taxon>Ovalentaria</taxon>
        <taxon>Atherinomorphae</taxon>
        <taxon>Cyprinodontiformes</taxon>
        <taxon>Goodeidae</taxon>
        <taxon>Ataeniobius</taxon>
    </lineage>
</organism>
<dbReference type="InterPro" id="IPR017850">
    <property type="entry name" value="Alkaline_phosphatase_core_sf"/>
</dbReference>
<keyword evidence="4" id="KW-0091">Biomineralization</keyword>
<dbReference type="Gene3D" id="3.40.720.10">
    <property type="entry name" value="Alkaline Phosphatase, subunit A"/>
    <property type="match status" value="1"/>
</dbReference>
<evidence type="ECO:0000256" key="5">
    <source>
        <dbReference type="ARBA" id="ARBA00022622"/>
    </source>
</evidence>
<proteinExistence type="predicted"/>
<evidence type="ECO:0000256" key="3">
    <source>
        <dbReference type="ARBA" id="ARBA00012647"/>
    </source>
</evidence>
<evidence type="ECO:0000256" key="14">
    <source>
        <dbReference type="ARBA" id="ARBA00049444"/>
    </source>
</evidence>
<name>A0ABU7AGU1_9TELE</name>
<comment type="catalytic activity">
    <reaction evidence="13">
        <text>phosphoethanolamine + H2O = ethanolamine + phosphate</text>
        <dbReference type="Rhea" id="RHEA:16089"/>
        <dbReference type="ChEBI" id="CHEBI:15377"/>
        <dbReference type="ChEBI" id="CHEBI:43474"/>
        <dbReference type="ChEBI" id="CHEBI:57603"/>
        <dbReference type="ChEBI" id="CHEBI:58190"/>
    </reaction>
    <physiologicalReaction direction="left-to-right" evidence="13">
        <dbReference type="Rhea" id="RHEA:16090"/>
    </physiologicalReaction>
</comment>
<dbReference type="PANTHER" id="PTHR11596:SF74">
    <property type="entry name" value="ALKALINE PHOSPHATASE, TISSUE-NONSPECIFIC ISOZYME"/>
    <property type="match status" value="1"/>
</dbReference>
<keyword evidence="5" id="KW-0449">Lipoprotein</keyword>
<evidence type="ECO:0000256" key="8">
    <source>
        <dbReference type="ARBA" id="ARBA00037828"/>
    </source>
</evidence>
<dbReference type="Pfam" id="PF00245">
    <property type="entry name" value="Alk_phosphatase"/>
    <property type="match status" value="1"/>
</dbReference>
<comment type="caution">
    <text evidence="17">The sequence shown here is derived from an EMBL/GenBank/DDBJ whole genome shotgun (WGS) entry which is preliminary data.</text>
</comment>
<keyword evidence="5" id="KW-0325">Glycoprotein</keyword>
<dbReference type="EMBL" id="JAHUTI010015376">
    <property type="protein sequence ID" value="MED6237416.1"/>
    <property type="molecule type" value="Genomic_DNA"/>
</dbReference>
<reference evidence="17 18" key="1">
    <citation type="submission" date="2021-07" db="EMBL/GenBank/DDBJ databases">
        <authorList>
            <person name="Palmer J.M."/>
        </authorList>
    </citation>
    <scope>NUCLEOTIDE SEQUENCE [LARGE SCALE GENOMIC DNA]</scope>
    <source>
        <strain evidence="17 18">AT_MEX2019</strain>
        <tissue evidence="17">Muscle</tissue>
    </source>
</reference>
<dbReference type="PROSITE" id="PS51257">
    <property type="entry name" value="PROKAR_LIPOPROTEIN"/>
    <property type="match status" value="1"/>
</dbReference>
<feature type="chain" id="PRO_5046197754" description="Alkaline phosphatase, tissue-nonspecific isozyme" evidence="16">
    <location>
        <begin position="20"/>
        <end position="115"/>
    </location>
</feature>
<evidence type="ECO:0000256" key="15">
    <source>
        <dbReference type="ARBA" id="ARBA00049526"/>
    </source>
</evidence>
<comment type="catalytic activity">
    <reaction evidence="11">
        <text>diphosphate + H2O = 2 phosphate + H(+)</text>
        <dbReference type="Rhea" id="RHEA:24576"/>
        <dbReference type="ChEBI" id="CHEBI:15377"/>
        <dbReference type="ChEBI" id="CHEBI:15378"/>
        <dbReference type="ChEBI" id="CHEBI:33019"/>
        <dbReference type="ChEBI" id="CHEBI:43474"/>
    </reaction>
    <physiologicalReaction direction="left-to-right" evidence="11">
        <dbReference type="Rhea" id="RHEA:24577"/>
    </physiologicalReaction>
</comment>
<feature type="signal peptide" evidence="16">
    <location>
        <begin position="1"/>
        <end position="19"/>
    </location>
</feature>
<dbReference type="PANTHER" id="PTHR11596">
    <property type="entry name" value="ALKALINE PHOSPHATASE"/>
    <property type="match status" value="1"/>
</dbReference>
<evidence type="ECO:0000256" key="11">
    <source>
        <dbReference type="ARBA" id="ARBA00048097"/>
    </source>
</evidence>
<evidence type="ECO:0000256" key="6">
    <source>
        <dbReference type="ARBA" id="ARBA00036105"/>
    </source>
</evidence>
<comment type="catalytic activity">
    <reaction evidence="14">
        <text>pyridoxal 5'-phosphate + H2O = pyridoxal + phosphate</text>
        <dbReference type="Rhea" id="RHEA:20533"/>
        <dbReference type="ChEBI" id="CHEBI:15377"/>
        <dbReference type="ChEBI" id="CHEBI:17310"/>
        <dbReference type="ChEBI" id="CHEBI:43474"/>
        <dbReference type="ChEBI" id="CHEBI:597326"/>
    </reaction>
    <physiologicalReaction direction="left-to-right" evidence="14">
        <dbReference type="Rhea" id="RHEA:20534"/>
    </physiologicalReaction>
</comment>
<evidence type="ECO:0000313" key="17">
    <source>
        <dbReference type="EMBL" id="MED6237416.1"/>
    </source>
</evidence>
<keyword evidence="5" id="KW-0336">GPI-anchor</keyword>
<comment type="catalytic activity">
    <reaction evidence="15">
        <text>ADP + H2O = AMP + phosphate + H(+)</text>
        <dbReference type="Rhea" id="RHEA:61436"/>
        <dbReference type="ChEBI" id="CHEBI:15377"/>
        <dbReference type="ChEBI" id="CHEBI:15378"/>
        <dbReference type="ChEBI" id="CHEBI:43474"/>
        <dbReference type="ChEBI" id="CHEBI:456215"/>
        <dbReference type="ChEBI" id="CHEBI:456216"/>
    </reaction>
    <physiologicalReaction direction="left-to-right" evidence="15">
        <dbReference type="Rhea" id="RHEA:61437"/>
    </physiologicalReaction>
</comment>
<dbReference type="InterPro" id="IPR001952">
    <property type="entry name" value="Alkaline_phosphatase"/>
</dbReference>
<dbReference type="Proteomes" id="UP001345963">
    <property type="component" value="Unassembled WGS sequence"/>
</dbReference>
<comment type="catalytic activity">
    <reaction evidence="12">
        <text>ATP + H2O = ADP + phosphate + H(+)</text>
        <dbReference type="Rhea" id="RHEA:13065"/>
        <dbReference type="ChEBI" id="CHEBI:15377"/>
        <dbReference type="ChEBI" id="CHEBI:15378"/>
        <dbReference type="ChEBI" id="CHEBI:30616"/>
        <dbReference type="ChEBI" id="CHEBI:43474"/>
        <dbReference type="ChEBI" id="CHEBI:456216"/>
    </reaction>
    <physiologicalReaction direction="left-to-right" evidence="12">
        <dbReference type="Rhea" id="RHEA:13066"/>
    </physiologicalReaction>
</comment>
<comment type="subcellular location">
    <subcellularLocation>
        <location evidence="1">Cell membrane</location>
        <topology evidence="1">Lipid-anchor</topology>
        <topology evidence="1">GPI-anchor</topology>
    </subcellularLocation>
    <subcellularLocation>
        <location evidence="8">Extracellular vesicle membrane</location>
        <topology evidence="8">Lipid-anchor</topology>
        <topology evidence="8">GPI-anchor</topology>
    </subcellularLocation>
</comment>
<dbReference type="EC" id="3.1.3.1" evidence="3"/>
<dbReference type="SUPFAM" id="SSF53649">
    <property type="entry name" value="Alkaline phosphatase-like"/>
    <property type="match status" value="1"/>
</dbReference>